<evidence type="ECO:0000313" key="2">
    <source>
        <dbReference type="Proteomes" id="UP000054988"/>
    </source>
</evidence>
<name>A0A0W0F647_MONRR</name>
<evidence type="ECO:0000313" key="1">
    <source>
        <dbReference type="EMBL" id="KTB31803.1"/>
    </source>
</evidence>
<evidence type="ECO:0008006" key="3">
    <source>
        <dbReference type="Google" id="ProtNLM"/>
    </source>
</evidence>
<reference evidence="1 2" key="1">
    <citation type="submission" date="2015-12" db="EMBL/GenBank/DDBJ databases">
        <title>Draft genome sequence of Moniliophthora roreri, the causal agent of frosty pod rot of cacao.</title>
        <authorList>
            <person name="Aime M.C."/>
            <person name="Diaz-Valderrama J.R."/>
            <person name="Kijpornyongpan T."/>
            <person name="Phillips-Mora W."/>
        </authorList>
    </citation>
    <scope>NUCLEOTIDE SEQUENCE [LARGE SCALE GENOMIC DNA]</scope>
    <source>
        <strain evidence="1 2">MCA 2952</strain>
    </source>
</reference>
<accession>A0A0W0F647</accession>
<sequence>MALIQECSDFAIQNAQFTIVQGSQYNTTHVHNNRVVVRKKKKKQTIWDEYERVRIGHIYLTKVVGISDVYDLRWWLKSGNLRVVARRTVSVARIRGEDGDIEFLYMGYSGPEALKVGDLYPLDVTRSQIPARQRFKRDFDEFSAVKHPNVAQLFGYNDQRGLPALIFYDALIPFIHVLSKNQSLVLKIYFDFQIGVTRILEDDDDEPFANELWIDPRSGALRRGPYVQGDVPDSDPYPIPNAPSASLLDPLPIQTYGYTSTIFDYLARILPTVTILEGISHQYSYHSEQVTPVEAWLYLASPLWKRNQQDIIVRWTGLTEMPRYECRDCNLSTTDKRKVAMKDGSIRFQFTGPTNFEDDWWLEYELGIQVAWLAQAYGIFSRLGIREEEWNEYSITAGFRLYFHFTEAQVNQLGNTDTTSNTLTSYLFIPGSLMPTKPLKMINISKGFDPKTTDLARSLGYPLLKVIGDEGRFQELDSNDDCSTSEGEETIAVDCDFPCLDAASHHIIPSPRPNDTATVGNERMSKAAISGSTCHKLRVDHDDSERERLHTSKTFDPWTTDYARSLGYSPVQVVVDEDRPQDLEDSASSTTIADILESYKCLDANDDCIFNEGSESDEEIVLYPRSN</sequence>
<dbReference type="EMBL" id="LATX01002288">
    <property type="protein sequence ID" value="KTB31803.1"/>
    <property type="molecule type" value="Genomic_DNA"/>
</dbReference>
<dbReference type="Proteomes" id="UP000054988">
    <property type="component" value="Unassembled WGS sequence"/>
</dbReference>
<comment type="caution">
    <text evidence="1">The sequence shown here is derived from an EMBL/GenBank/DDBJ whole genome shotgun (WGS) entry which is preliminary data.</text>
</comment>
<organism evidence="1 2">
    <name type="scientific">Moniliophthora roreri</name>
    <name type="common">Frosty pod rot fungus</name>
    <name type="synonym">Monilia roreri</name>
    <dbReference type="NCBI Taxonomy" id="221103"/>
    <lineage>
        <taxon>Eukaryota</taxon>
        <taxon>Fungi</taxon>
        <taxon>Dikarya</taxon>
        <taxon>Basidiomycota</taxon>
        <taxon>Agaricomycotina</taxon>
        <taxon>Agaricomycetes</taxon>
        <taxon>Agaricomycetidae</taxon>
        <taxon>Agaricales</taxon>
        <taxon>Marasmiineae</taxon>
        <taxon>Marasmiaceae</taxon>
        <taxon>Moniliophthora</taxon>
    </lineage>
</organism>
<gene>
    <name evidence="1" type="ORF">WG66_15605</name>
</gene>
<dbReference type="AlphaFoldDB" id="A0A0W0F647"/>
<proteinExistence type="predicted"/>
<protein>
    <recommendedName>
        <fullName evidence="3">Protein kinase domain-containing protein</fullName>
    </recommendedName>
</protein>